<dbReference type="Pfam" id="PF04991">
    <property type="entry name" value="LicD"/>
    <property type="match status" value="1"/>
</dbReference>
<keyword evidence="1" id="KW-0812">Transmembrane</keyword>
<dbReference type="PANTHER" id="PTHR13627:SF32">
    <property type="entry name" value="AGAP006029-PA"/>
    <property type="match status" value="1"/>
</dbReference>
<dbReference type="GO" id="GO:0009100">
    <property type="term" value="P:glycoprotein metabolic process"/>
    <property type="evidence" value="ECO:0007669"/>
    <property type="project" value="UniProtKB-ARBA"/>
</dbReference>
<dbReference type="AlphaFoldDB" id="A0A814HLE8"/>
<dbReference type="PANTHER" id="PTHR13627">
    <property type="entry name" value="FUKUTIN RELATED PROTEIN"/>
    <property type="match status" value="1"/>
</dbReference>
<feature type="transmembrane region" description="Helical" evidence="1">
    <location>
        <begin position="17"/>
        <end position="34"/>
    </location>
</feature>
<dbReference type="EMBL" id="CAJNOC010004182">
    <property type="protein sequence ID" value="CAF1012434.1"/>
    <property type="molecule type" value="Genomic_DNA"/>
</dbReference>
<evidence type="ECO:0000259" key="2">
    <source>
        <dbReference type="Pfam" id="PF04991"/>
    </source>
</evidence>
<dbReference type="Proteomes" id="UP000663879">
    <property type="component" value="Unassembled WGS sequence"/>
</dbReference>
<keyword evidence="4" id="KW-1185">Reference proteome</keyword>
<reference evidence="3" key="1">
    <citation type="submission" date="2021-02" db="EMBL/GenBank/DDBJ databases">
        <authorList>
            <person name="Nowell W R."/>
        </authorList>
    </citation>
    <scope>NUCLEOTIDE SEQUENCE</scope>
    <source>
        <strain evidence="3">Ploen Becks lab</strain>
    </source>
</reference>
<protein>
    <recommendedName>
        <fullName evidence="2">LicD/FKTN/FKRP nucleotidyltransferase domain-containing protein</fullName>
    </recommendedName>
</protein>
<evidence type="ECO:0000256" key="1">
    <source>
        <dbReference type="SAM" id="Phobius"/>
    </source>
</evidence>
<dbReference type="InterPro" id="IPR007074">
    <property type="entry name" value="LicD/FKTN/FKRP_NTP_transf"/>
</dbReference>
<comment type="caution">
    <text evidence="3">The sequence shown here is derived from an EMBL/GenBank/DDBJ whole genome shotgun (WGS) entry which is preliminary data.</text>
</comment>
<name>A0A814HLE8_9BILA</name>
<sequence length="233" mass="28156">MARVFGINIPRRLNRKLAVILGCMLVVFVFLRLVDNSIDNDEEWYKHPEAFFKEPPCDHDEYTQKLFEELTEKMSQMLDKLEITYFLCYGSLWGALKFQKTLPWDRNIDMCVIYHQLAAIDETKLYQAFKQADLNYYYNSRRGKYVVSYKTVSAEITVFEKIGTHVERIGWEKRIFPHLYLKYQNFPYQLVDRELTRIKFNNLNVPVPHQEYEIQKYFYPDNWWKEVKPRGCI</sequence>
<feature type="domain" description="LicD/FKTN/FKRP nucleotidyltransferase" evidence="2">
    <location>
        <begin position="81"/>
        <end position="137"/>
    </location>
</feature>
<keyword evidence="1" id="KW-0472">Membrane</keyword>
<proteinExistence type="predicted"/>
<dbReference type="OrthoDB" id="444255at2759"/>
<gene>
    <name evidence="3" type="ORF">OXX778_LOCUS16961</name>
</gene>
<evidence type="ECO:0000313" key="3">
    <source>
        <dbReference type="EMBL" id="CAF1012434.1"/>
    </source>
</evidence>
<dbReference type="InterPro" id="IPR052613">
    <property type="entry name" value="LicD_transferase"/>
</dbReference>
<organism evidence="3 4">
    <name type="scientific">Brachionus calyciflorus</name>
    <dbReference type="NCBI Taxonomy" id="104777"/>
    <lineage>
        <taxon>Eukaryota</taxon>
        <taxon>Metazoa</taxon>
        <taxon>Spiralia</taxon>
        <taxon>Gnathifera</taxon>
        <taxon>Rotifera</taxon>
        <taxon>Eurotatoria</taxon>
        <taxon>Monogononta</taxon>
        <taxon>Pseudotrocha</taxon>
        <taxon>Ploima</taxon>
        <taxon>Brachionidae</taxon>
        <taxon>Brachionus</taxon>
    </lineage>
</organism>
<keyword evidence="1" id="KW-1133">Transmembrane helix</keyword>
<evidence type="ECO:0000313" key="4">
    <source>
        <dbReference type="Proteomes" id="UP000663879"/>
    </source>
</evidence>
<accession>A0A814HLE8</accession>